<organism evidence="4 5">
    <name type="scientific">Rubellicoccus peritrichatus</name>
    <dbReference type="NCBI Taxonomy" id="3080537"/>
    <lineage>
        <taxon>Bacteria</taxon>
        <taxon>Pseudomonadati</taxon>
        <taxon>Verrucomicrobiota</taxon>
        <taxon>Opitutia</taxon>
        <taxon>Puniceicoccales</taxon>
        <taxon>Cerasicoccaceae</taxon>
        <taxon>Rubellicoccus</taxon>
    </lineage>
</organism>
<name>A0AAQ3LD04_9BACT</name>
<evidence type="ECO:0000313" key="5">
    <source>
        <dbReference type="Proteomes" id="UP001304300"/>
    </source>
</evidence>
<dbReference type="SUPFAM" id="SSF52172">
    <property type="entry name" value="CheY-like"/>
    <property type="match status" value="1"/>
</dbReference>
<feature type="domain" description="Response regulatory" evidence="3">
    <location>
        <begin position="5"/>
        <end position="121"/>
    </location>
</feature>
<dbReference type="PANTHER" id="PTHR45339:SF3">
    <property type="entry name" value="HISTIDINE KINASE"/>
    <property type="match status" value="1"/>
</dbReference>
<dbReference type="RefSeq" id="WP_317834134.1">
    <property type="nucleotide sequence ID" value="NZ_CP136920.1"/>
</dbReference>
<gene>
    <name evidence="4" type="ORF">RZN69_01020</name>
</gene>
<protein>
    <submittedName>
        <fullName evidence="4">Response regulator</fullName>
    </submittedName>
</protein>
<feature type="modified residue" description="4-aspartylphosphate" evidence="2">
    <location>
        <position position="54"/>
    </location>
</feature>
<dbReference type="KEGG" id="puo:RZN69_01020"/>
<accession>A0AAQ3LD04</accession>
<evidence type="ECO:0000256" key="1">
    <source>
        <dbReference type="ARBA" id="ARBA00022553"/>
    </source>
</evidence>
<dbReference type="PANTHER" id="PTHR45339">
    <property type="entry name" value="HYBRID SIGNAL TRANSDUCTION HISTIDINE KINASE J"/>
    <property type="match status" value="1"/>
</dbReference>
<dbReference type="EMBL" id="CP136920">
    <property type="protein sequence ID" value="WOO41650.1"/>
    <property type="molecule type" value="Genomic_DNA"/>
</dbReference>
<reference evidence="4 5" key="1">
    <citation type="submission" date="2023-10" db="EMBL/GenBank/DDBJ databases">
        <title>Rubellicoccus peritrichatus gen. nov., sp. nov., isolated from an algae of coral reef tank.</title>
        <authorList>
            <person name="Luo J."/>
        </authorList>
    </citation>
    <scope>NUCLEOTIDE SEQUENCE [LARGE SCALE GENOMIC DNA]</scope>
    <source>
        <strain evidence="4 5">CR14</strain>
    </source>
</reference>
<keyword evidence="1 2" id="KW-0597">Phosphoprotein</keyword>
<dbReference type="Gene3D" id="3.40.50.2300">
    <property type="match status" value="1"/>
</dbReference>
<dbReference type="GO" id="GO:0000160">
    <property type="term" value="P:phosphorelay signal transduction system"/>
    <property type="evidence" value="ECO:0007669"/>
    <property type="project" value="InterPro"/>
</dbReference>
<dbReference type="InterPro" id="IPR001789">
    <property type="entry name" value="Sig_transdc_resp-reg_receiver"/>
</dbReference>
<dbReference type="AlphaFoldDB" id="A0AAQ3LD04"/>
<evidence type="ECO:0000259" key="3">
    <source>
        <dbReference type="PROSITE" id="PS50110"/>
    </source>
</evidence>
<dbReference type="InterPro" id="IPR011006">
    <property type="entry name" value="CheY-like_superfamily"/>
</dbReference>
<keyword evidence="5" id="KW-1185">Reference proteome</keyword>
<evidence type="ECO:0000256" key="2">
    <source>
        <dbReference type="PROSITE-ProRule" id="PRU00169"/>
    </source>
</evidence>
<dbReference type="PROSITE" id="PS50110">
    <property type="entry name" value="RESPONSE_REGULATORY"/>
    <property type="match status" value="1"/>
</dbReference>
<evidence type="ECO:0000313" key="4">
    <source>
        <dbReference type="EMBL" id="WOO41650.1"/>
    </source>
</evidence>
<dbReference type="SMART" id="SM00448">
    <property type="entry name" value="REC"/>
    <property type="match status" value="1"/>
</dbReference>
<sequence length="128" mass="14003">MSQPVVLIVEDNSILRDMVSRRLRRRGYSIVTASDGELGLTAAQIQKPDIILLDMSLPGMDGWSVATKLKSDDETQAIPLIALTAHAMQGDRERALAAGCDDYESKPINFISLIKKMDLLMGREASGD</sequence>
<dbReference type="Proteomes" id="UP001304300">
    <property type="component" value="Chromosome"/>
</dbReference>
<proteinExistence type="predicted"/>
<dbReference type="Pfam" id="PF00072">
    <property type="entry name" value="Response_reg"/>
    <property type="match status" value="1"/>
</dbReference>